<gene>
    <name evidence="1" type="ORF">BTO08_19360</name>
</gene>
<reference evidence="1 2" key="1">
    <citation type="submission" date="2016-12" db="EMBL/GenBank/DDBJ databases">
        <title>Diversity of luminous bacteria.</title>
        <authorList>
            <person name="Yoshizawa S."/>
            <person name="Kogure K."/>
        </authorList>
    </citation>
    <scope>NUCLEOTIDE SEQUENCE [LARGE SCALE GENOMIC DNA]</scope>
    <source>
        <strain evidence="1 2">LC1-200</strain>
    </source>
</reference>
<dbReference type="InterPro" id="IPR011010">
    <property type="entry name" value="DNA_brk_join_enz"/>
</dbReference>
<protein>
    <recommendedName>
        <fullName evidence="3">Integrase</fullName>
    </recommendedName>
</protein>
<dbReference type="EMBL" id="MSCJ01000003">
    <property type="protein sequence ID" value="PQJ62394.1"/>
    <property type="molecule type" value="Genomic_DNA"/>
</dbReference>
<evidence type="ECO:0000313" key="2">
    <source>
        <dbReference type="Proteomes" id="UP000238730"/>
    </source>
</evidence>
<organism evidence="1 2">
    <name type="scientific">Photobacterium angustum</name>
    <dbReference type="NCBI Taxonomy" id="661"/>
    <lineage>
        <taxon>Bacteria</taxon>
        <taxon>Pseudomonadati</taxon>
        <taxon>Pseudomonadota</taxon>
        <taxon>Gammaproteobacteria</taxon>
        <taxon>Vibrionales</taxon>
        <taxon>Vibrionaceae</taxon>
        <taxon>Photobacterium</taxon>
    </lineage>
</organism>
<accession>A0A2S7VJQ6</accession>
<comment type="caution">
    <text evidence="1">The sequence shown here is derived from an EMBL/GenBank/DDBJ whole genome shotgun (WGS) entry which is preliminary data.</text>
</comment>
<proteinExistence type="predicted"/>
<sequence>MKEVYENLTLFIAEQKSYFETVLAPTENNLKWGDTWAYKAEKKGFLVGRSNNTINFKEINTTRAKALFKDDESYRHLFVEGSKTITIDPLYADFAQAYAVYIIRRSSLQKDNKGNAVNKIPSAAKLLAPLLLLKRLYLRMLVSGIEPSPCNISSETLSDVSELLATFRKATGLADDQTYLVGIAQVLRKTQITYAEPEFQVTAKRTQRTSTKKVKSTEFAEGLGDEESEKLVEIQDFLNVITLRNLVQKDSEKIMLNMTLLLFITGWRFEELAGITIDALKRLEVEDEKVSNLLKKRGLHPYYLGIVYQGKKGAGMRTHWVEPLAIDLVEFIFEDTIKLTQSIRNQVVIHRANNFESLLPSELAPKDSNVVSLKEPEIDLDAVVEHIYESTSDSIRGRRDLHRNAKEKLKKDGFLPHREVVHHKQRIDFYYTLKQIDAFLKKIISDSSELSPDMIFRVRDSRNGYSYDVPYEKILFITHVGTTALSRSGMLKPLATPISFRHFSGYLGMTTNMSIFKRYNLKTNNGEFTKLNTHMPRHNKNTFLAIAGVSEHLQAMIMGRADITQNEKYQHLAIQEKSLATDMVSYSKSNAGTGLPPSPTGVDQVKATGVVGVNPDLQLENALAQNTHTFTTERDRTSFITDAIDDIDMDIFEEFSDELAEFKDQSEKKDIIRAHSDLAPLPLGSCMRKISIIECPFNIMCQDGSPCPYHTLTGRADEAGKVEFLLKNIESEIGKINFLVLQEAIEPNEADELLEVLNVRKANVKMLSDQSNSFETKKIPVNLLEYDAKQKPTRLATLFAIEHRMIETVQKS</sequence>
<dbReference type="OrthoDB" id="6725579at2"/>
<dbReference type="Proteomes" id="UP000238730">
    <property type="component" value="Unassembled WGS sequence"/>
</dbReference>
<evidence type="ECO:0008006" key="3">
    <source>
        <dbReference type="Google" id="ProtNLM"/>
    </source>
</evidence>
<evidence type="ECO:0000313" key="1">
    <source>
        <dbReference type="EMBL" id="PQJ62394.1"/>
    </source>
</evidence>
<dbReference type="SUPFAM" id="SSF56349">
    <property type="entry name" value="DNA breaking-rejoining enzymes"/>
    <property type="match status" value="1"/>
</dbReference>
<dbReference type="GO" id="GO:0003677">
    <property type="term" value="F:DNA binding"/>
    <property type="evidence" value="ECO:0007669"/>
    <property type="project" value="InterPro"/>
</dbReference>
<name>A0A2S7VJQ6_PHOAN</name>
<dbReference type="RefSeq" id="WP_105062204.1">
    <property type="nucleotide sequence ID" value="NZ_MSCJ01000003.1"/>
</dbReference>
<dbReference type="AlphaFoldDB" id="A0A2S7VJQ6"/>